<dbReference type="Proteomes" id="UP001500755">
    <property type="component" value="Unassembled WGS sequence"/>
</dbReference>
<evidence type="ECO:0000313" key="3">
    <source>
        <dbReference type="EMBL" id="GAA2008634.1"/>
    </source>
</evidence>
<dbReference type="RefSeq" id="WP_344309105.1">
    <property type="nucleotide sequence ID" value="NZ_BAAANO010000017.1"/>
</dbReference>
<dbReference type="Pfam" id="PF03993">
    <property type="entry name" value="DUF349"/>
    <property type="match status" value="3"/>
</dbReference>
<protein>
    <submittedName>
        <fullName evidence="3">DUF349 domain-containing protein</fullName>
    </submittedName>
</protein>
<feature type="region of interest" description="Disordered" evidence="2">
    <location>
        <begin position="1"/>
        <end position="47"/>
    </location>
</feature>
<name>A0ABP5EUU4_9MICO</name>
<gene>
    <name evidence="3" type="ORF">GCM10009755_18920</name>
</gene>
<dbReference type="EMBL" id="BAAANO010000017">
    <property type="protein sequence ID" value="GAA2008634.1"/>
    <property type="molecule type" value="Genomic_DNA"/>
</dbReference>
<proteinExistence type="predicted"/>
<evidence type="ECO:0000313" key="4">
    <source>
        <dbReference type="Proteomes" id="UP001500755"/>
    </source>
</evidence>
<comment type="caution">
    <text evidence="3">The sequence shown here is derived from an EMBL/GenBank/DDBJ whole genome shotgun (WGS) entry which is preliminary data.</text>
</comment>
<evidence type="ECO:0000256" key="1">
    <source>
        <dbReference type="SAM" id="Coils"/>
    </source>
</evidence>
<reference evidence="4" key="1">
    <citation type="journal article" date="2019" name="Int. J. Syst. Evol. Microbiol.">
        <title>The Global Catalogue of Microorganisms (GCM) 10K type strain sequencing project: providing services to taxonomists for standard genome sequencing and annotation.</title>
        <authorList>
            <consortium name="The Broad Institute Genomics Platform"/>
            <consortium name="The Broad Institute Genome Sequencing Center for Infectious Disease"/>
            <person name="Wu L."/>
            <person name="Ma J."/>
        </authorList>
    </citation>
    <scope>NUCLEOTIDE SEQUENCE [LARGE SCALE GENOMIC DNA]</scope>
    <source>
        <strain evidence="4">JCM 14546</strain>
    </source>
</reference>
<accession>A0ABP5EUU4</accession>
<dbReference type="InterPro" id="IPR007139">
    <property type="entry name" value="DUF349"/>
</dbReference>
<keyword evidence="4" id="KW-1185">Reference proteome</keyword>
<sequence>MTDDATRKTDAPKPAPVPKPSALAPKPGAPSPSAVKPTVAAARPAAVTERDRSAELAAAAAFGRVAEDTTVFVRTGDTERAVGQYPDATAEAALEYFARKYLDLVDAAALLEERLSAGASGDSIRQSAQKQTEALAEAHVVGDLEALRTRLTEIEAKAKEVSIAQQKAHLEARDEGLRARTAIVEEAEAIAGTDPARIQWKNSGARMIELFENWKHLQATTPRLPRATDQELWGRFSKARNTFDRHRREYFANLDKRNAEGKRIKEKLVAEAEALSTSTDWRETGAKYRALMDRWKAAPRAGRKDDDALWARFRAAQDVFYAARQKENEALDAEFAENLVVKEALLAEAQALLPVTDLARDKEKLRAIQEKWEDAGRVPRADVSRMENGLRAVEQAFADAEDARWKATDPEKQARTSGALAQLEEAIADLEADLAKAQASGDAKRIAKAQEALDARRAWFETLSRTAEELG</sequence>
<feature type="compositionally biased region" description="Basic and acidic residues" evidence="2">
    <location>
        <begin position="1"/>
        <end position="11"/>
    </location>
</feature>
<evidence type="ECO:0000256" key="2">
    <source>
        <dbReference type="SAM" id="MobiDB-lite"/>
    </source>
</evidence>
<feature type="coiled-coil region" evidence="1">
    <location>
        <begin position="383"/>
        <end position="440"/>
    </location>
</feature>
<feature type="compositionally biased region" description="Low complexity" evidence="2">
    <location>
        <begin position="34"/>
        <end position="47"/>
    </location>
</feature>
<keyword evidence="1" id="KW-0175">Coiled coil</keyword>
<organism evidence="3 4">
    <name type="scientific">Brevibacterium samyangense</name>
    <dbReference type="NCBI Taxonomy" id="366888"/>
    <lineage>
        <taxon>Bacteria</taxon>
        <taxon>Bacillati</taxon>
        <taxon>Actinomycetota</taxon>
        <taxon>Actinomycetes</taxon>
        <taxon>Micrococcales</taxon>
        <taxon>Brevibacteriaceae</taxon>
        <taxon>Brevibacterium</taxon>
    </lineage>
</organism>